<protein>
    <recommendedName>
        <fullName evidence="1">Thiopeptide-type bacteriocin biosynthesis domain-containing protein</fullName>
    </recommendedName>
</protein>
<dbReference type="RefSeq" id="WP_110669042.1">
    <property type="nucleotide sequence ID" value="NZ_PYBW01000040.1"/>
</dbReference>
<name>A0A2V4N762_9ACTN</name>
<dbReference type="Proteomes" id="UP000248039">
    <property type="component" value="Unassembled WGS sequence"/>
</dbReference>
<evidence type="ECO:0000259" key="1">
    <source>
        <dbReference type="Pfam" id="PF14028"/>
    </source>
</evidence>
<organism evidence="2 3">
    <name type="scientific">Streptomyces tateyamensis</name>
    <dbReference type="NCBI Taxonomy" id="565073"/>
    <lineage>
        <taxon>Bacteria</taxon>
        <taxon>Bacillati</taxon>
        <taxon>Actinomycetota</taxon>
        <taxon>Actinomycetes</taxon>
        <taxon>Kitasatosporales</taxon>
        <taxon>Streptomycetaceae</taxon>
        <taxon>Streptomyces</taxon>
    </lineage>
</organism>
<feature type="domain" description="Thiopeptide-type bacteriocin biosynthesis" evidence="1">
    <location>
        <begin position="8"/>
        <end position="315"/>
    </location>
</feature>
<gene>
    <name evidence="2" type="ORF">C7C46_13075</name>
</gene>
<comment type="caution">
    <text evidence="2">The sequence shown here is derived from an EMBL/GenBank/DDBJ whole genome shotgun (WGS) entry which is preliminary data.</text>
</comment>
<evidence type="ECO:0000313" key="3">
    <source>
        <dbReference type="Proteomes" id="UP000248039"/>
    </source>
</evidence>
<keyword evidence="3" id="KW-1185">Reference proteome</keyword>
<sequence>MTATEPLWLSAHVFHHGTTDQLITEAVLPLVEELRADGLVRRAFFLRHWERGPHLRVRLQVEPQHAAALRALVEQRLTGYLAAHPGPTDADPEQLGVTLRHLGRLEHGGDADPELYRPEPPNTVRWIDYRPELAKYGGASGVAVAEDVFDAGSTLAGQVLRQGVNDNARLGVALQLLLLTSRSLDLDEAATAVFLRSYRERWQGYLPDAAKMFAAWERQYQHQRAQYAALVEDLRAGRPIGRGVGAYWERTMAAAVARLRPLVAAGQVWPGEVDRTAPPFVAVAALLCQFLHTTNNRMNVRPQGECFVAFLAHRAVTDSVSRPREPADAARKD</sequence>
<dbReference type="OrthoDB" id="3607295at2"/>
<dbReference type="InterPro" id="IPR023809">
    <property type="entry name" value="Thiopep_bacteriocin_synth_dom"/>
</dbReference>
<dbReference type="Pfam" id="PF14028">
    <property type="entry name" value="Lant_dehydr_C"/>
    <property type="match status" value="1"/>
</dbReference>
<proteinExistence type="predicted"/>
<accession>A0A2V4N762</accession>
<dbReference type="EMBL" id="PYBW01000040">
    <property type="protein sequence ID" value="PYC80216.1"/>
    <property type="molecule type" value="Genomic_DNA"/>
</dbReference>
<evidence type="ECO:0000313" key="2">
    <source>
        <dbReference type="EMBL" id="PYC80216.1"/>
    </source>
</evidence>
<reference evidence="2 3" key="1">
    <citation type="submission" date="2018-03" db="EMBL/GenBank/DDBJ databases">
        <title>Bioinformatic expansion and discovery of thiopeptide antibiotics.</title>
        <authorList>
            <person name="Schwalen C.J."/>
            <person name="Hudson G.A."/>
            <person name="Mitchell D.A."/>
        </authorList>
    </citation>
    <scope>NUCLEOTIDE SEQUENCE [LARGE SCALE GENOMIC DNA]</scope>
    <source>
        <strain evidence="2 3">ATCC 21389</strain>
    </source>
</reference>
<dbReference type="AlphaFoldDB" id="A0A2V4N762"/>